<keyword evidence="1" id="KW-0812">Transmembrane</keyword>
<reference evidence="2" key="1">
    <citation type="submission" date="2018-06" db="EMBL/GenBank/DDBJ databases">
        <authorList>
            <person name="Zhirakovskaya E."/>
        </authorList>
    </citation>
    <scope>NUCLEOTIDE SEQUENCE</scope>
</reference>
<gene>
    <name evidence="2" type="ORF">MNBD_ALPHA08-1792</name>
</gene>
<proteinExistence type="predicted"/>
<sequence>MESEKMEFRTLTPQEAAGRRKRNIAIAVSLFVITTLFFITTMIRLGANMGGGS</sequence>
<dbReference type="EMBL" id="UOEC01000201">
    <property type="protein sequence ID" value="VAW02684.1"/>
    <property type="molecule type" value="Genomic_DNA"/>
</dbReference>
<dbReference type="AlphaFoldDB" id="A0A3B0T1K1"/>
<accession>A0A3B0T1K1</accession>
<evidence type="ECO:0000313" key="2">
    <source>
        <dbReference type="EMBL" id="VAW02684.1"/>
    </source>
</evidence>
<feature type="transmembrane region" description="Helical" evidence="1">
    <location>
        <begin position="24"/>
        <end position="47"/>
    </location>
</feature>
<evidence type="ECO:0000256" key="1">
    <source>
        <dbReference type="SAM" id="Phobius"/>
    </source>
</evidence>
<protein>
    <submittedName>
        <fullName evidence="2">Uncharacterized protein</fullName>
    </submittedName>
</protein>
<organism evidence="2">
    <name type="scientific">hydrothermal vent metagenome</name>
    <dbReference type="NCBI Taxonomy" id="652676"/>
    <lineage>
        <taxon>unclassified sequences</taxon>
        <taxon>metagenomes</taxon>
        <taxon>ecological metagenomes</taxon>
    </lineage>
</organism>
<keyword evidence="1" id="KW-0472">Membrane</keyword>
<name>A0A3B0T1K1_9ZZZZ</name>
<keyword evidence="1" id="KW-1133">Transmembrane helix</keyword>